<evidence type="ECO:0000313" key="5">
    <source>
        <dbReference type="Proteomes" id="UP000663870"/>
    </source>
</evidence>
<organism evidence="2 4">
    <name type="scientific">Rotaria sordida</name>
    <dbReference type="NCBI Taxonomy" id="392033"/>
    <lineage>
        <taxon>Eukaryota</taxon>
        <taxon>Metazoa</taxon>
        <taxon>Spiralia</taxon>
        <taxon>Gnathifera</taxon>
        <taxon>Rotifera</taxon>
        <taxon>Eurotatoria</taxon>
        <taxon>Bdelloidea</taxon>
        <taxon>Philodinida</taxon>
        <taxon>Philodinidae</taxon>
        <taxon>Rotaria</taxon>
    </lineage>
</organism>
<dbReference type="EMBL" id="CAJNOL010001974">
    <property type="protein sequence ID" value="CAF1444875.1"/>
    <property type="molecule type" value="Genomic_DNA"/>
</dbReference>
<evidence type="ECO:0000313" key="2">
    <source>
        <dbReference type="EMBL" id="CAF1182509.1"/>
    </source>
</evidence>
<dbReference type="Proteomes" id="UP000663870">
    <property type="component" value="Unassembled WGS sequence"/>
</dbReference>
<dbReference type="Proteomes" id="UP000663854">
    <property type="component" value="Unassembled WGS sequence"/>
</dbReference>
<dbReference type="PANTHER" id="PTHR24111:SF0">
    <property type="entry name" value="LEUCINE-RICH REPEAT-CONTAINING PROTEIN"/>
    <property type="match status" value="1"/>
</dbReference>
<keyword evidence="5" id="KW-1185">Reference proteome</keyword>
<dbReference type="AlphaFoldDB" id="A0A814V9S5"/>
<dbReference type="Pfam" id="PF13516">
    <property type="entry name" value="LRR_6"/>
    <property type="match status" value="3"/>
</dbReference>
<reference evidence="2" key="1">
    <citation type="submission" date="2021-02" db="EMBL/GenBank/DDBJ databases">
        <authorList>
            <person name="Nowell W R."/>
        </authorList>
    </citation>
    <scope>NUCLEOTIDE SEQUENCE</scope>
</reference>
<comment type="caution">
    <text evidence="2">The sequence shown here is derived from an EMBL/GenBank/DDBJ whole genome shotgun (WGS) entry which is preliminary data.</text>
</comment>
<accession>A0A814V9S5</accession>
<dbReference type="SUPFAM" id="SSF52047">
    <property type="entry name" value="RNI-like"/>
    <property type="match status" value="1"/>
</dbReference>
<proteinExistence type="predicted"/>
<evidence type="ECO:0000313" key="3">
    <source>
        <dbReference type="EMBL" id="CAF1444875.1"/>
    </source>
</evidence>
<protein>
    <submittedName>
        <fullName evidence="2">Uncharacterized protein</fullName>
    </submittedName>
</protein>
<evidence type="ECO:0000256" key="1">
    <source>
        <dbReference type="ARBA" id="ARBA00022737"/>
    </source>
</evidence>
<name>A0A814V9S5_9BILA</name>
<gene>
    <name evidence="3" type="ORF">JXQ802_LOCUS37231</name>
    <name evidence="2" type="ORF">PYM288_LOCUS23883</name>
</gene>
<dbReference type="Gene3D" id="3.80.10.10">
    <property type="entry name" value="Ribonuclease Inhibitor"/>
    <property type="match status" value="1"/>
</dbReference>
<dbReference type="EMBL" id="CAJNOH010001152">
    <property type="protein sequence ID" value="CAF1182509.1"/>
    <property type="molecule type" value="Genomic_DNA"/>
</dbReference>
<sequence length="78" mass="8632">MQTLTTLILSWNEIGAHGAQYLVDALLCNTTLNTLDLYNNQIGTLVAQHLGDALRNNTTLTILDLGYNLTRGKQKLFV</sequence>
<evidence type="ECO:0000313" key="4">
    <source>
        <dbReference type="Proteomes" id="UP000663854"/>
    </source>
</evidence>
<keyword evidence="1" id="KW-0677">Repeat</keyword>
<dbReference type="PANTHER" id="PTHR24111">
    <property type="entry name" value="LEUCINE-RICH REPEAT-CONTAINING PROTEIN 34"/>
    <property type="match status" value="1"/>
</dbReference>
<dbReference type="InterPro" id="IPR032675">
    <property type="entry name" value="LRR_dom_sf"/>
</dbReference>
<dbReference type="InterPro" id="IPR001611">
    <property type="entry name" value="Leu-rich_rpt"/>
</dbReference>
<dbReference type="SMART" id="SM00368">
    <property type="entry name" value="LRR_RI"/>
    <property type="match status" value="2"/>
</dbReference>
<dbReference type="InterPro" id="IPR052201">
    <property type="entry name" value="LRR-containing_regulator"/>
</dbReference>